<dbReference type="PANTHER" id="PTHR23176:SF129">
    <property type="entry name" value="RHO GTPASE ACTIVATING PROTEIN AT 16F, ISOFORM E-RELATED"/>
    <property type="match status" value="1"/>
</dbReference>
<dbReference type="Gene3D" id="3.30.1520.10">
    <property type="entry name" value="Phox-like domain"/>
    <property type="match status" value="1"/>
</dbReference>
<sequence>MAALTSPSRESSPSQGGHGLRSSSFPLSSTSSGLPEASSLVDQRGGAASVSSSPLPLSTSHSNSSYLPAARSRLNSDLNQSVGSGSGLPEADTADSQISSSSRAALPTTGTMSRSTSGAISHPSSLYQPLSLSEVLSRNNGEVSQALEDALNDRNKFCQEAGKLSSENVRIWNLMGRIRKENEALKARLGAAGGDAARSPATGSQAGFLRTPSGSNNGWNGSSPSLKGRPRTGTNDSGEIPTPPPNGQRPSSSGSSSEAHHPPGMTSVPPSSSSRAASSLPPVPSSLQMGAGADSPSQAGISTIAPSFSRPATMDSLEKAQARTASARASPATATDGLEDQGEVAAAKRSSNSMMQEQAAAKAWQQSQQLARNTSSTDAGNGQREDVASPLTEDVFGSSGSTTARRLRNSLESQGEYTGIESSSVGGGNDSIVEGQSRISNSLKYGSSSNDTTNSVPLAASNSAQSQEPLPPLVSSQSTATPVRSIREIRSALSNTSITAAADSPSAWTDDSSATPIRSSRKDVGGMLGGTPSPSRPSIGKKASTFKLEPRDASTGSAFSFAKALAEVASNGPPGSVDLGRISSSSGPPQPRLNNALLRQVSVTVQGTNLRYNERAREMVSFFLLVQLDGPVAAGRLDKWMVEKLYSDVLGLDATLKHRHGKVALRNMVDCQLPDRSLFKDHAPSKVDLRKAILEAYFDTLLAINLPDKDDICTFLCTDFVPVPIKDPSAMTKEGLLTKKGQNLGRWVTRLYSLENGERLDYLEGKGGPLLGSIDLRGAQIGKQQKNQSSESDENSYRHAFLILERKERINGTNGLDAVGGQPQLIRHVLCAESDEERDEWVDILVRAIDHSDKERKGQVGSASSPNDSPSGPDSQPQAVPAVLPTSPAPAPTSSHTQAPMMATTDSVSSNLSAQPDRQRRAPDNAAQMQPSPSGDMSATAEPTSVPPAAAPALVPAVLPNRPSRSGSLSRRFRARENSGSGGMLAVAGGEEPSRRSRDGGFGRRGSAAAPSTDSSSTHPGLASPNAKDRGSKLPISGPVSGAPIPAGYKFGNREDTTADSAAAGRRDDRRRFWHRFGNSASNSSTGAAGQPRPPVFGVPLLQAISVSPINAGEASDTAIPSVVYRCIDFLESKGGIREEGIYRLSGSSTAVKGLRDRFDTEGDVDLVKEVEDGEKGSVRDPHAVAGLLKTYLRELPSSILTKEMHMDFLRVCDVVDRTQRTQELASLVSSLPRPNYSLLRALIQHLIKVTNHEDVNKMTVRNVGIVFSPTLGIPAGLFGLFITTFEQCFGIDGADEASTAAVLGSQTIGAAPIVDEEANEGVKHSQVSQTEEEESGVNSLDSSLVNQSGNAIAFPSTSRSSKRESRLFSAADMNKFSSSQTGSASAAGTGMFMPSYAEEEDAEEAGNGAQPQAYTSPQPQAYGSRNSSRRPSAQGLGIENLPRSHARTMSASGLVAGNSTAEGNAMGSGIGSGNGNGVGPQAPLGLDEPPRYDQRDEDELTGPGLPTVTTSRISAGGESAANVLRTHRV</sequence>
<dbReference type="GO" id="GO:0035091">
    <property type="term" value="F:phosphatidylinositol binding"/>
    <property type="evidence" value="ECO:0007669"/>
    <property type="project" value="InterPro"/>
</dbReference>
<feature type="compositionally biased region" description="Polar residues" evidence="2">
    <location>
        <begin position="506"/>
        <end position="518"/>
    </location>
</feature>
<feature type="compositionally biased region" description="Polar residues" evidence="2">
    <location>
        <begin position="94"/>
        <end position="124"/>
    </location>
</feature>
<feature type="compositionally biased region" description="Polar residues" evidence="2">
    <location>
        <begin position="73"/>
        <end position="83"/>
    </location>
</feature>
<dbReference type="InterPro" id="IPR036871">
    <property type="entry name" value="PX_dom_sf"/>
</dbReference>
<feature type="region of interest" description="Disordered" evidence="2">
    <location>
        <begin position="1319"/>
        <end position="1344"/>
    </location>
</feature>
<feature type="compositionally biased region" description="Polar residues" evidence="2">
    <location>
        <begin position="437"/>
        <end position="482"/>
    </location>
</feature>
<evidence type="ECO:0000259" key="4">
    <source>
        <dbReference type="PROSITE" id="PS50238"/>
    </source>
</evidence>
<dbReference type="CDD" id="cd06093">
    <property type="entry name" value="PX_domain"/>
    <property type="match status" value="1"/>
</dbReference>
<feature type="compositionally biased region" description="Polar residues" evidence="2">
    <location>
        <begin position="1"/>
        <end position="15"/>
    </location>
</feature>
<feature type="domain" description="PH" evidence="3">
    <location>
        <begin position="730"/>
        <end position="850"/>
    </location>
</feature>
<organism evidence="5 6">
    <name type="scientific">Pseudomicrostroma glucosiphilum</name>
    <dbReference type="NCBI Taxonomy" id="1684307"/>
    <lineage>
        <taxon>Eukaryota</taxon>
        <taxon>Fungi</taxon>
        <taxon>Dikarya</taxon>
        <taxon>Basidiomycota</taxon>
        <taxon>Ustilaginomycotina</taxon>
        <taxon>Exobasidiomycetes</taxon>
        <taxon>Microstromatales</taxon>
        <taxon>Microstromatales incertae sedis</taxon>
        <taxon>Pseudomicrostroma</taxon>
    </lineage>
</organism>
<gene>
    <name evidence="5" type="ORF">BCV69DRAFT_314550</name>
</gene>
<feature type="compositionally biased region" description="Low complexity" evidence="2">
    <location>
        <begin position="951"/>
        <end position="960"/>
    </location>
</feature>
<dbReference type="SMART" id="SM00324">
    <property type="entry name" value="RhoGAP"/>
    <property type="match status" value="1"/>
</dbReference>
<dbReference type="InterPro" id="IPR011993">
    <property type="entry name" value="PH-like_dom_sf"/>
</dbReference>
<feature type="compositionally biased region" description="Polar residues" evidence="2">
    <location>
        <begin position="904"/>
        <end position="916"/>
    </location>
</feature>
<feature type="compositionally biased region" description="Low complexity" evidence="2">
    <location>
        <begin position="212"/>
        <end position="225"/>
    </location>
</feature>
<feature type="compositionally biased region" description="Polar residues" evidence="2">
    <location>
        <begin position="927"/>
        <end position="937"/>
    </location>
</feature>
<dbReference type="GeneID" id="37016861"/>
<feature type="domain" description="Rho-GAP" evidence="4">
    <location>
        <begin position="1105"/>
        <end position="1312"/>
    </location>
</feature>
<dbReference type="Pfam" id="PF00787">
    <property type="entry name" value="PX"/>
    <property type="match status" value="1"/>
</dbReference>
<dbReference type="Gene3D" id="1.10.555.10">
    <property type="entry name" value="Rho GTPase activation protein"/>
    <property type="match status" value="1"/>
</dbReference>
<feature type="compositionally biased region" description="Low complexity" evidence="2">
    <location>
        <begin position="356"/>
        <end position="371"/>
    </location>
</feature>
<evidence type="ECO:0000256" key="1">
    <source>
        <dbReference type="ARBA" id="ARBA00022468"/>
    </source>
</evidence>
<feature type="region of interest" description="Disordered" evidence="2">
    <location>
        <begin position="853"/>
        <end position="1067"/>
    </location>
</feature>
<feature type="region of interest" description="Disordered" evidence="2">
    <location>
        <begin position="500"/>
        <end position="542"/>
    </location>
</feature>
<feature type="region of interest" description="Disordered" evidence="2">
    <location>
        <begin position="573"/>
        <end position="593"/>
    </location>
</feature>
<dbReference type="OrthoDB" id="185175at2759"/>
<feature type="compositionally biased region" description="Low complexity" evidence="2">
    <location>
        <begin position="861"/>
        <end position="900"/>
    </location>
</feature>
<feature type="compositionally biased region" description="Low complexity" evidence="2">
    <location>
        <begin position="322"/>
        <end position="335"/>
    </location>
</feature>
<evidence type="ECO:0000259" key="3">
    <source>
        <dbReference type="PROSITE" id="PS50003"/>
    </source>
</evidence>
<keyword evidence="1" id="KW-0343">GTPase activation</keyword>
<feature type="region of interest" description="Disordered" evidence="2">
    <location>
        <begin position="1399"/>
        <end position="1445"/>
    </location>
</feature>
<feature type="compositionally biased region" description="Low complexity" evidence="2">
    <location>
        <begin position="248"/>
        <end position="280"/>
    </location>
</feature>
<dbReference type="PANTHER" id="PTHR23176">
    <property type="entry name" value="RHO/RAC/CDC GTPASE-ACTIVATING PROTEIN"/>
    <property type="match status" value="1"/>
</dbReference>
<dbReference type="PROSITE" id="PS50238">
    <property type="entry name" value="RHOGAP"/>
    <property type="match status" value="1"/>
</dbReference>
<dbReference type="SUPFAM" id="SSF64268">
    <property type="entry name" value="PX domain"/>
    <property type="match status" value="1"/>
</dbReference>
<dbReference type="GO" id="GO:0007165">
    <property type="term" value="P:signal transduction"/>
    <property type="evidence" value="ECO:0007669"/>
    <property type="project" value="InterPro"/>
</dbReference>
<proteinExistence type="predicted"/>
<reference evidence="5 6" key="1">
    <citation type="journal article" date="2018" name="Mol. Biol. Evol.">
        <title>Broad Genomic Sampling Reveals a Smut Pathogenic Ancestry of the Fungal Clade Ustilaginomycotina.</title>
        <authorList>
            <person name="Kijpornyongpan T."/>
            <person name="Mondo S.J."/>
            <person name="Barry K."/>
            <person name="Sandor L."/>
            <person name="Lee J."/>
            <person name="Lipzen A."/>
            <person name="Pangilinan J."/>
            <person name="LaButti K."/>
            <person name="Hainaut M."/>
            <person name="Henrissat B."/>
            <person name="Grigoriev I.V."/>
            <person name="Spatafora J.W."/>
            <person name="Aime M.C."/>
        </authorList>
    </citation>
    <scope>NUCLEOTIDE SEQUENCE [LARGE SCALE GENOMIC DNA]</scope>
    <source>
        <strain evidence="5 6">MCA 4718</strain>
    </source>
</reference>
<dbReference type="Proteomes" id="UP000245942">
    <property type="component" value="Unassembled WGS sequence"/>
</dbReference>
<feature type="region of interest" description="Disordered" evidence="2">
    <location>
        <begin position="1"/>
        <end position="124"/>
    </location>
</feature>
<feature type="compositionally biased region" description="Gly residues" evidence="2">
    <location>
        <begin position="1467"/>
        <end position="1479"/>
    </location>
</feature>
<feature type="compositionally biased region" description="Low complexity" evidence="2">
    <location>
        <begin position="22"/>
        <end position="32"/>
    </location>
</feature>
<protein>
    <submittedName>
        <fullName evidence="5">RhoGAP-domain-containing protein</fullName>
    </submittedName>
</protein>
<dbReference type="InterPro" id="IPR000198">
    <property type="entry name" value="RhoGAP_dom"/>
</dbReference>
<dbReference type="InterPro" id="IPR001849">
    <property type="entry name" value="PH_domain"/>
</dbReference>
<dbReference type="STRING" id="1684307.A0A316TZZ9"/>
<keyword evidence="6" id="KW-1185">Reference proteome</keyword>
<feature type="compositionally biased region" description="Polar residues" evidence="2">
    <location>
        <begin position="398"/>
        <end position="424"/>
    </location>
</feature>
<feature type="compositionally biased region" description="Polar residues" evidence="2">
    <location>
        <begin position="1410"/>
        <end position="1432"/>
    </location>
</feature>
<dbReference type="SUPFAM" id="SSF50729">
    <property type="entry name" value="PH domain-like"/>
    <property type="match status" value="1"/>
</dbReference>
<dbReference type="Pfam" id="PF00169">
    <property type="entry name" value="PH"/>
    <property type="match status" value="1"/>
</dbReference>
<dbReference type="PROSITE" id="PS50003">
    <property type="entry name" value="PH_DOMAIN"/>
    <property type="match status" value="1"/>
</dbReference>
<name>A0A316TZZ9_9BASI</name>
<dbReference type="InterPro" id="IPR008936">
    <property type="entry name" value="Rho_GTPase_activation_prot"/>
</dbReference>
<dbReference type="GO" id="GO:0005737">
    <property type="term" value="C:cytoplasm"/>
    <property type="evidence" value="ECO:0007669"/>
    <property type="project" value="TreeGrafter"/>
</dbReference>
<dbReference type="SUPFAM" id="SSF48350">
    <property type="entry name" value="GTPase activation domain, GAP"/>
    <property type="match status" value="1"/>
</dbReference>
<dbReference type="Gene3D" id="2.30.29.30">
    <property type="entry name" value="Pleckstrin-homology domain (PH domain)/Phosphotyrosine-binding domain (PTB)"/>
    <property type="match status" value="1"/>
</dbReference>
<feature type="region of interest" description="Disordered" evidence="2">
    <location>
        <begin position="1466"/>
        <end position="1522"/>
    </location>
</feature>
<feature type="compositionally biased region" description="Basic and acidic residues" evidence="2">
    <location>
        <begin position="992"/>
        <end position="1002"/>
    </location>
</feature>
<feature type="compositionally biased region" description="Polar residues" evidence="2">
    <location>
        <begin position="295"/>
        <end position="306"/>
    </location>
</feature>
<feature type="region of interest" description="Disordered" evidence="2">
    <location>
        <begin position="191"/>
        <end position="483"/>
    </location>
</feature>
<feature type="compositionally biased region" description="Low complexity" evidence="2">
    <location>
        <begin position="1005"/>
        <end position="1018"/>
    </location>
</feature>
<evidence type="ECO:0000313" key="6">
    <source>
        <dbReference type="Proteomes" id="UP000245942"/>
    </source>
</evidence>
<dbReference type="Pfam" id="PF00620">
    <property type="entry name" value="RhoGAP"/>
    <property type="match status" value="1"/>
</dbReference>
<dbReference type="EMBL" id="KZ819335">
    <property type="protein sequence ID" value="PWN18667.1"/>
    <property type="molecule type" value="Genomic_DNA"/>
</dbReference>
<dbReference type="GO" id="GO:0005096">
    <property type="term" value="F:GTPase activator activity"/>
    <property type="evidence" value="ECO:0007669"/>
    <property type="project" value="UniProtKB-KW"/>
</dbReference>
<accession>A0A316TZZ9</accession>
<evidence type="ECO:0000256" key="2">
    <source>
        <dbReference type="SAM" id="MobiDB-lite"/>
    </source>
</evidence>
<dbReference type="RefSeq" id="XP_025345827.1">
    <property type="nucleotide sequence ID" value="XM_025495127.1"/>
</dbReference>
<evidence type="ECO:0000313" key="5">
    <source>
        <dbReference type="EMBL" id="PWN18667.1"/>
    </source>
</evidence>
<feature type="compositionally biased region" description="Low complexity" evidence="2">
    <location>
        <begin position="49"/>
        <end position="68"/>
    </location>
</feature>
<dbReference type="SMART" id="SM00233">
    <property type="entry name" value="PH"/>
    <property type="match status" value="1"/>
</dbReference>
<dbReference type="InterPro" id="IPR050729">
    <property type="entry name" value="Rho-GAP"/>
</dbReference>
<dbReference type="InterPro" id="IPR001683">
    <property type="entry name" value="PX_dom"/>
</dbReference>